<keyword evidence="2" id="KW-0614">Plasmid</keyword>
<proteinExistence type="predicted"/>
<dbReference type="OrthoDB" id="226715at2157"/>
<protein>
    <submittedName>
        <fullName evidence="2">Uncharacterized protein</fullName>
    </submittedName>
</protein>
<accession>A0A7D5K3T0</accession>
<reference evidence="2 3" key="1">
    <citation type="submission" date="2020-07" db="EMBL/GenBank/DDBJ databases">
        <title>Gai3-2, isolated from salt lake.</title>
        <authorList>
            <person name="Cui H."/>
            <person name="Shi X."/>
        </authorList>
    </citation>
    <scope>NUCLEOTIDE SEQUENCE [LARGE SCALE GENOMIC DNA]</scope>
    <source>
        <strain evidence="2 3">Gai3-2</strain>
        <plasmid evidence="2 3">unnamed2</plasmid>
    </source>
</reference>
<feature type="transmembrane region" description="Helical" evidence="1">
    <location>
        <begin position="12"/>
        <end position="35"/>
    </location>
</feature>
<evidence type="ECO:0000313" key="3">
    <source>
        <dbReference type="Proteomes" id="UP000509750"/>
    </source>
</evidence>
<keyword evidence="3" id="KW-1185">Reference proteome</keyword>
<dbReference type="KEGG" id="halg:HUG10_19825"/>
<dbReference type="GeneID" id="56031132"/>
<dbReference type="Pfam" id="PF23928">
    <property type="entry name" value="DUF7266"/>
    <property type="match status" value="1"/>
</dbReference>
<dbReference type="EMBL" id="CP058531">
    <property type="protein sequence ID" value="QLG29861.1"/>
    <property type="molecule type" value="Genomic_DNA"/>
</dbReference>
<evidence type="ECO:0000256" key="1">
    <source>
        <dbReference type="SAM" id="Phobius"/>
    </source>
</evidence>
<gene>
    <name evidence="2" type="ORF">HUG10_19825</name>
</gene>
<keyword evidence="1" id="KW-0472">Membrane</keyword>
<dbReference type="Proteomes" id="UP000509750">
    <property type="component" value="Plasmid unnamed2"/>
</dbReference>
<evidence type="ECO:0000313" key="2">
    <source>
        <dbReference type="EMBL" id="QLG29861.1"/>
    </source>
</evidence>
<geneLocation type="plasmid" evidence="2 3">
    <name>unnamed2</name>
</geneLocation>
<dbReference type="InterPro" id="IPR055690">
    <property type="entry name" value="DUF7266"/>
</dbReference>
<sequence length="150" mass="15979">MRDERAAATTLGYALNLTVATLLVSGLLIAGGGFVSSEREQSVRTELHVVGQQLSGDIGAADRLARSTSGSPVTVELTRRFPEDIVGVQYYIAVDWNDGDPYLQLATNDPDVTVRVAIASRTTLATSRVQGGSVHVVYDATNDRLEVTDG</sequence>
<organism evidence="2 3">
    <name type="scientific">Halorarum halophilum</name>
    <dbReference type="NCBI Taxonomy" id="2743090"/>
    <lineage>
        <taxon>Archaea</taxon>
        <taxon>Methanobacteriati</taxon>
        <taxon>Methanobacteriota</taxon>
        <taxon>Stenosarchaea group</taxon>
        <taxon>Halobacteria</taxon>
        <taxon>Halobacteriales</taxon>
        <taxon>Haloferacaceae</taxon>
        <taxon>Halorarum</taxon>
    </lineage>
</organism>
<name>A0A7D5K3T0_9EURY</name>
<dbReference type="AlphaFoldDB" id="A0A7D5K3T0"/>
<keyword evidence="1" id="KW-1133">Transmembrane helix</keyword>
<keyword evidence="1" id="KW-0812">Transmembrane</keyword>
<dbReference type="RefSeq" id="WP_179171435.1">
    <property type="nucleotide sequence ID" value="NZ_CP058531.1"/>
</dbReference>